<dbReference type="AlphaFoldDB" id="A0A397UGJ2"/>
<protein>
    <submittedName>
        <fullName evidence="3">Uncharacterized protein</fullName>
    </submittedName>
</protein>
<evidence type="ECO:0000313" key="3">
    <source>
        <dbReference type="EMBL" id="RIB09294.1"/>
    </source>
</evidence>
<name>A0A397UGJ2_9GLOM</name>
<feature type="coiled-coil region" evidence="1">
    <location>
        <begin position="2"/>
        <end position="29"/>
    </location>
</feature>
<feature type="region of interest" description="Disordered" evidence="2">
    <location>
        <begin position="189"/>
        <end position="218"/>
    </location>
</feature>
<keyword evidence="1" id="KW-0175">Coiled coil</keyword>
<evidence type="ECO:0000313" key="4">
    <source>
        <dbReference type="Proteomes" id="UP000266673"/>
    </source>
</evidence>
<proteinExistence type="predicted"/>
<evidence type="ECO:0000256" key="2">
    <source>
        <dbReference type="SAM" id="MobiDB-lite"/>
    </source>
</evidence>
<comment type="caution">
    <text evidence="3">The sequence shown here is derived from an EMBL/GenBank/DDBJ whole genome shotgun (WGS) entry which is preliminary data.</text>
</comment>
<keyword evidence="4" id="KW-1185">Reference proteome</keyword>
<dbReference type="EMBL" id="QKWP01001393">
    <property type="protein sequence ID" value="RIB09294.1"/>
    <property type="molecule type" value="Genomic_DNA"/>
</dbReference>
<evidence type="ECO:0000256" key="1">
    <source>
        <dbReference type="SAM" id="Coils"/>
    </source>
</evidence>
<reference evidence="3 4" key="1">
    <citation type="submission" date="2018-06" db="EMBL/GenBank/DDBJ databases">
        <title>Comparative genomics reveals the genomic features of Rhizophagus irregularis, R. cerebriforme, R. diaphanum and Gigaspora rosea, and their symbiotic lifestyle signature.</title>
        <authorList>
            <person name="Morin E."/>
            <person name="San Clemente H."/>
            <person name="Chen E.C.H."/>
            <person name="De La Providencia I."/>
            <person name="Hainaut M."/>
            <person name="Kuo A."/>
            <person name="Kohler A."/>
            <person name="Murat C."/>
            <person name="Tang N."/>
            <person name="Roy S."/>
            <person name="Loubradou J."/>
            <person name="Henrissat B."/>
            <person name="Grigoriev I.V."/>
            <person name="Corradi N."/>
            <person name="Roux C."/>
            <person name="Martin F.M."/>
        </authorList>
    </citation>
    <scope>NUCLEOTIDE SEQUENCE [LARGE SCALE GENOMIC DNA]</scope>
    <source>
        <strain evidence="3 4">DAOM 194757</strain>
    </source>
</reference>
<gene>
    <name evidence="3" type="ORF">C2G38_2209310</name>
</gene>
<sequence>MDDELEQISRELQQLNNSLEDTLKIYANKMSWPRPIYTTPRPTYYNYEEGYTVETSTRHDSHFYLPNRRRNLPVRSSWKKNKGHEVYSIREEIRHVVSKYSKVAELYNKCATLAKTLTDEQAAEFRQLVNKAIRNDYVDDVQFYQNLKIVIEILEDLIDGGGIVKNSGSIIPILYLSLDTQTQSTVKKSPVASVKSFPSVKPCPKNRPKKSQDSGDKKEPEYLSLYTQISTSTKKNCLPQVYTRKIPSTKPGPKDLKNLKLNQETLAENHEKNEKKKLDGTERLLTKKALYHACENWTRKVLKFRNTTSRKKGPIGIKFSKDKTLEKDDRELLIEAGSNERKNSDQLTKPFDGGTLNHAYERYLHREFANPDDASGMYQIGHHYENEKADKKDQAHKKYLIPNKDKKGSRVGFENKKCRSLLYTQKSSEIGHMDGTNNVDGCYNIYNVGYFYRHGIGITKKMLQDLPKNRDILPGVAQESSKVDEIYRIVLSRWLKIIKTFFVLVMISTIRPFGELGINIEGYKVLEKLNMIQYTKGLEKDTSLYVPWYASMAFDPGG</sequence>
<dbReference type="Proteomes" id="UP000266673">
    <property type="component" value="Unassembled WGS sequence"/>
</dbReference>
<organism evidence="3 4">
    <name type="scientific">Gigaspora rosea</name>
    <dbReference type="NCBI Taxonomy" id="44941"/>
    <lineage>
        <taxon>Eukaryota</taxon>
        <taxon>Fungi</taxon>
        <taxon>Fungi incertae sedis</taxon>
        <taxon>Mucoromycota</taxon>
        <taxon>Glomeromycotina</taxon>
        <taxon>Glomeromycetes</taxon>
        <taxon>Diversisporales</taxon>
        <taxon>Gigasporaceae</taxon>
        <taxon>Gigaspora</taxon>
    </lineage>
</organism>
<accession>A0A397UGJ2</accession>
<dbReference type="OrthoDB" id="2384430at2759"/>